<dbReference type="InParanoid" id="A0A251SBV4"/>
<sequence length="135" mass="15635">MNRLQHWLFLKFLNAKICGLKNTSMSFMKCTSICLQTDNGLYVPVIIRAFAWITYFLVTGIQKVHLHKRCYAMKVNNSQRKSPRLTVVNMRMDVLFTNFINQYIGKATMAKRYILDFASLNVSINTLVIVLVSSF</sequence>
<feature type="transmembrane region" description="Helical" evidence="1">
    <location>
        <begin position="41"/>
        <end position="61"/>
    </location>
</feature>
<dbReference type="EMBL" id="CM007904">
    <property type="protein sequence ID" value="OTF94880.1"/>
    <property type="molecule type" value="Genomic_DNA"/>
</dbReference>
<keyword evidence="1" id="KW-0472">Membrane</keyword>
<feature type="transmembrane region" description="Helical" evidence="1">
    <location>
        <begin position="113"/>
        <end position="132"/>
    </location>
</feature>
<reference evidence="3" key="2">
    <citation type="submission" date="2017-02" db="EMBL/GenBank/DDBJ databases">
        <title>Sunflower complete genome.</title>
        <authorList>
            <person name="Langlade N."/>
            <person name="Munos S."/>
        </authorList>
    </citation>
    <scope>NUCLEOTIDE SEQUENCE [LARGE SCALE GENOMIC DNA]</scope>
    <source>
        <tissue evidence="3">Leaves</tissue>
    </source>
</reference>
<evidence type="ECO:0000313" key="2">
    <source>
        <dbReference type="EMBL" id="KAF5764085.1"/>
    </source>
</evidence>
<evidence type="ECO:0000256" key="1">
    <source>
        <dbReference type="SAM" id="Phobius"/>
    </source>
</evidence>
<reference evidence="2" key="3">
    <citation type="submission" date="2020-06" db="EMBL/GenBank/DDBJ databases">
        <title>Helianthus annuus Genome sequencing and assembly Release 2.</title>
        <authorList>
            <person name="Gouzy J."/>
            <person name="Langlade N."/>
            <person name="Munos S."/>
        </authorList>
    </citation>
    <scope>NUCLEOTIDE SEQUENCE</scope>
    <source>
        <tissue evidence="2">Leaves</tissue>
    </source>
</reference>
<evidence type="ECO:0000313" key="3">
    <source>
        <dbReference type="EMBL" id="OTF94880.1"/>
    </source>
</evidence>
<dbReference type="EMBL" id="MNCJ02000330">
    <property type="protein sequence ID" value="KAF5764085.1"/>
    <property type="molecule type" value="Genomic_DNA"/>
</dbReference>
<accession>A0A251SBV4</accession>
<keyword evidence="1" id="KW-1133">Transmembrane helix</keyword>
<keyword evidence="4" id="KW-1185">Reference proteome</keyword>
<dbReference type="Proteomes" id="UP000215914">
    <property type="component" value="Chromosome 15"/>
</dbReference>
<dbReference type="AlphaFoldDB" id="A0A251SBV4"/>
<keyword evidence="1" id="KW-0812">Transmembrane</keyword>
<protein>
    <submittedName>
        <fullName evidence="3">Uncharacterized protein</fullName>
    </submittedName>
</protein>
<dbReference type="Gramene" id="mRNA:HanXRQr2_Chr15g0687921">
    <property type="protein sequence ID" value="mRNA:HanXRQr2_Chr15g0687921"/>
    <property type="gene ID" value="HanXRQr2_Chr15g0687921"/>
</dbReference>
<reference evidence="2 4" key="1">
    <citation type="journal article" date="2017" name="Nature">
        <title>The sunflower genome provides insights into oil metabolism, flowering and Asterid evolution.</title>
        <authorList>
            <person name="Badouin H."/>
            <person name="Gouzy J."/>
            <person name="Grassa C.J."/>
            <person name="Murat F."/>
            <person name="Staton S.E."/>
            <person name="Cottret L."/>
            <person name="Lelandais-Briere C."/>
            <person name="Owens G.L."/>
            <person name="Carrere S."/>
            <person name="Mayjonade B."/>
            <person name="Legrand L."/>
            <person name="Gill N."/>
            <person name="Kane N.C."/>
            <person name="Bowers J.E."/>
            <person name="Hubner S."/>
            <person name="Bellec A."/>
            <person name="Berard A."/>
            <person name="Berges H."/>
            <person name="Blanchet N."/>
            <person name="Boniface M.C."/>
            <person name="Brunel D."/>
            <person name="Catrice O."/>
            <person name="Chaidir N."/>
            <person name="Claudel C."/>
            <person name="Donnadieu C."/>
            <person name="Faraut T."/>
            <person name="Fievet G."/>
            <person name="Helmstetter N."/>
            <person name="King M."/>
            <person name="Knapp S.J."/>
            <person name="Lai Z."/>
            <person name="Le Paslier M.C."/>
            <person name="Lippi Y."/>
            <person name="Lorenzon L."/>
            <person name="Mandel J.R."/>
            <person name="Marage G."/>
            <person name="Marchand G."/>
            <person name="Marquand E."/>
            <person name="Bret-Mestries E."/>
            <person name="Morien E."/>
            <person name="Nambeesan S."/>
            <person name="Nguyen T."/>
            <person name="Pegot-Espagnet P."/>
            <person name="Pouilly N."/>
            <person name="Raftis F."/>
            <person name="Sallet E."/>
            <person name="Schiex T."/>
            <person name="Thomas J."/>
            <person name="Vandecasteele C."/>
            <person name="Vares D."/>
            <person name="Vear F."/>
            <person name="Vautrin S."/>
            <person name="Crespi M."/>
            <person name="Mangin B."/>
            <person name="Burke J.M."/>
            <person name="Salse J."/>
            <person name="Munos S."/>
            <person name="Vincourt P."/>
            <person name="Rieseberg L.H."/>
            <person name="Langlade N.B."/>
        </authorList>
    </citation>
    <scope>NUCLEOTIDE SEQUENCE [LARGE SCALE GENOMIC DNA]</scope>
    <source>
        <strain evidence="4">cv. SF193</strain>
        <tissue evidence="2">Leaves</tissue>
    </source>
</reference>
<name>A0A251SBV4_HELAN</name>
<gene>
    <name evidence="3" type="ORF">HannXRQ_Chr15g0476931</name>
    <name evidence="2" type="ORF">HanXRQr2_Chr15g0687921</name>
</gene>
<organism evidence="3 4">
    <name type="scientific">Helianthus annuus</name>
    <name type="common">Common sunflower</name>
    <dbReference type="NCBI Taxonomy" id="4232"/>
    <lineage>
        <taxon>Eukaryota</taxon>
        <taxon>Viridiplantae</taxon>
        <taxon>Streptophyta</taxon>
        <taxon>Embryophyta</taxon>
        <taxon>Tracheophyta</taxon>
        <taxon>Spermatophyta</taxon>
        <taxon>Magnoliopsida</taxon>
        <taxon>eudicotyledons</taxon>
        <taxon>Gunneridae</taxon>
        <taxon>Pentapetalae</taxon>
        <taxon>asterids</taxon>
        <taxon>campanulids</taxon>
        <taxon>Asterales</taxon>
        <taxon>Asteraceae</taxon>
        <taxon>Asteroideae</taxon>
        <taxon>Heliantheae alliance</taxon>
        <taxon>Heliantheae</taxon>
        <taxon>Helianthus</taxon>
    </lineage>
</organism>
<proteinExistence type="predicted"/>
<evidence type="ECO:0000313" key="4">
    <source>
        <dbReference type="Proteomes" id="UP000215914"/>
    </source>
</evidence>